<keyword evidence="2" id="KW-1185">Reference proteome</keyword>
<accession>A0A9N9NTM6</accession>
<gene>
    <name evidence="1" type="ORF">DERYTH_LOCUS18632</name>
</gene>
<dbReference type="AlphaFoldDB" id="A0A9N9NTM6"/>
<proteinExistence type="predicted"/>
<dbReference type="EMBL" id="CAJVPY010019141">
    <property type="protein sequence ID" value="CAG8770375.1"/>
    <property type="molecule type" value="Genomic_DNA"/>
</dbReference>
<reference evidence="1" key="1">
    <citation type="submission" date="2021-06" db="EMBL/GenBank/DDBJ databases">
        <authorList>
            <person name="Kallberg Y."/>
            <person name="Tangrot J."/>
            <person name="Rosling A."/>
        </authorList>
    </citation>
    <scope>NUCLEOTIDE SEQUENCE</scope>
    <source>
        <strain evidence="1">MA453B</strain>
    </source>
</reference>
<comment type="caution">
    <text evidence="1">The sequence shown here is derived from an EMBL/GenBank/DDBJ whole genome shotgun (WGS) entry which is preliminary data.</text>
</comment>
<dbReference type="Proteomes" id="UP000789405">
    <property type="component" value="Unassembled WGS sequence"/>
</dbReference>
<evidence type="ECO:0000313" key="1">
    <source>
        <dbReference type="EMBL" id="CAG8770375.1"/>
    </source>
</evidence>
<feature type="non-terminal residue" evidence="1">
    <location>
        <position position="262"/>
    </location>
</feature>
<name>A0A9N9NTM6_9GLOM</name>
<sequence length="262" mass="31524">MKFFKKLLKLFKKTPKQQDNWDDICEKVESWSTKSTNNEEKSYEIPTLLVDFESQFSVLELKFYTRYEEYVDNVRKEDTEKYKKFKMYFSFLNAHIRSYYNLFHNAIWYYSKAGAFDLLLWRRKQYEEDFEYTIGVLNKNFTHIYFLSYDDLLEYAENNLMSKKHSQMLDILGHTTTIYRLNCKAYNAEMQLGTLIFRLLAAVPELQKSKFFNTAISRLCCEEQLKHANERIPLCGLQYNLKKNKGKTNLLDKSLTEIWNIL</sequence>
<evidence type="ECO:0000313" key="2">
    <source>
        <dbReference type="Proteomes" id="UP000789405"/>
    </source>
</evidence>
<organism evidence="1 2">
    <name type="scientific">Dentiscutata erythropus</name>
    <dbReference type="NCBI Taxonomy" id="1348616"/>
    <lineage>
        <taxon>Eukaryota</taxon>
        <taxon>Fungi</taxon>
        <taxon>Fungi incertae sedis</taxon>
        <taxon>Mucoromycota</taxon>
        <taxon>Glomeromycotina</taxon>
        <taxon>Glomeromycetes</taxon>
        <taxon>Diversisporales</taxon>
        <taxon>Gigasporaceae</taxon>
        <taxon>Dentiscutata</taxon>
    </lineage>
</organism>
<protein>
    <submittedName>
        <fullName evidence="1">5833_t:CDS:1</fullName>
    </submittedName>
</protein>